<protein>
    <recommendedName>
        <fullName evidence="2">ABC transporter ATP-binding protein</fullName>
    </recommendedName>
</protein>
<gene>
    <name evidence="1" type="ORF">S06H3_03271</name>
</gene>
<evidence type="ECO:0000313" key="1">
    <source>
        <dbReference type="EMBL" id="GAH91314.1"/>
    </source>
</evidence>
<evidence type="ECO:0008006" key="2">
    <source>
        <dbReference type="Google" id="ProtNLM"/>
    </source>
</evidence>
<organism evidence="1">
    <name type="scientific">marine sediment metagenome</name>
    <dbReference type="NCBI Taxonomy" id="412755"/>
    <lineage>
        <taxon>unclassified sequences</taxon>
        <taxon>metagenomes</taxon>
        <taxon>ecological metagenomes</taxon>
    </lineage>
</organism>
<sequence>IKGLVNKGTMVLLVSHELWMIEKYCDRVIWLDKGRIIKEGEPRKIIMGYRQ</sequence>
<dbReference type="Gene3D" id="3.40.50.300">
    <property type="entry name" value="P-loop containing nucleotide triphosphate hydrolases"/>
    <property type="match status" value="1"/>
</dbReference>
<comment type="caution">
    <text evidence="1">The sequence shown here is derived from an EMBL/GenBank/DDBJ whole genome shotgun (WGS) entry which is preliminary data.</text>
</comment>
<feature type="non-terminal residue" evidence="1">
    <location>
        <position position="1"/>
    </location>
</feature>
<dbReference type="AlphaFoldDB" id="X1KMF3"/>
<dbReference type="InterPro" id="IPR050683">
    <property type="entry name" value="Bact_Polysacc_Export_ATP-bd"/>
</dbReference>
<dbReference type="PANTHER" id="PTHR46743">
    <property type="entry name" value="TEICHOIC ACIDS EXPORT ATP-BINDING PROTEIN TAGH"/>
    <property type="match status" value="1"/>
</dbReference>
<name>X1KMF3_9ZZZZ</name>
<dbReference type="PANTHER" id="PTHR46743:SF2">
    <property type="entry name" value="TEICHOIC ACIDS EXPORT ATP-BINDING PROTEIN TAGH"/>
    <property type="match status" value="1"/>
</dbReference>
<reference evidence="1" key="1">
    <citation type="journal article" date="2014" name="Front. Microbiol.">
        <title>High frequency of phylogenetically diverse reductive dehalogenase-homologous genes in deep subseafloor sedimentary metagenomes.</title>
        <authorList>
            <person name="Kawai M."/>
            <person name="Futagami T."/>
            <person name="Toyoda A."/>
            <person name="Takaki Y."/>
            <person name="Nishi S."/>
            <person name="Hori S."/>
            <person name="Arai W."/>
            <person name="Tsubouchi T."/>
            <person name="Morono Y."/>
            <person name="Uchiyama I."/>
            <person name="Ito T."/>
            <person name="Fujiyama A."/>
            <person name="Inagaki F."/>
            <person name="Takami H."/>
        </authorList>
    </citation>
    <scope>NUCLEOTIDE SEQUENCE</scope>
    <source>
        <strain evidence="1">Expedition CK06-06</strain>
    </source>
</reference>
<dbReference type="EMBL" id="BARV01001047">
    <property type="protein sequence ID" value="GAH91314.1"/>
    <property type="molecule type" value="Genomic_DNA"/>
</dbReference>
<dbReference type="InterPro" id="IPR027417">
    <property type="entry name" value="P-loop_NTPase"/>
</dbReference>
<accession>X1KMF3</accession>
<proteinExistence type="predicted"/>
<dbReference type="SUPFAM" id="SSF52540">
    <property type="entry name" value="P-loop containing nucleoside triphosphate hydrolases"/>
    <property type="match status" value="1"/>
</dbReference>